<sequence>MDDVTKKLFLLAHCKELNSQIIYKLLTIDPSLQIFFQLKDGEWLNYFNVKKHKIDNIKTEYYSYSADLLIKKYNQQNISFLPLFDPNYPYLLKQIADPPPFLFYKGNITLASRKKLISVVGTRYPSEYGVKALEHVLKPLIQEKWVIVSGLAKGIDTLAHEAALNHGGETIAVIGGGLEHIYPRQNQTLANKLMTSHLILSEHSPSTSPQKWHFPKRNRIISGISLGTLIIQAKQRSGSLITAHQALEQNREVFAIPGSIFDECSIGGNELIQNGAKLVQHASHIFEEFPQEVEM</sequence>
<gene>
    <name evidence="3" type="primary">dprA</name>
    <name evidence="3" type="ORF">ACFSKK_03955</name>
</gene>
<dbReference type="EMBL" id="JBHUIK010000001">
    <property type="protein sequence ID" value="MFD2212865.1"/>
    <property type="molecule type" value="Genomic_DNA"/>
</dbReference>
<dbReference type="InterPro" id="IPR057666">
    <property type="entry name" value="DrpA_SLOG"/>
</dbReference>
<dbReference type="Gene3D" id="3.40.50.450">
    <property type="match status" value="1"/>
</dbReference>
<dbReference type="Proteomes" id="UP001597318">
    <property type="component" value="Unassembled WGS sequence"/>
</dbReference>
<name>A0ABW5BW02_9BACI</name>
<dbReference type="NCBIfam" id="TIGR00732">
    <property type="entry name" value="dprA"/>
    <property type="match status" value="1"/>
</dbReference>
<proteinExistence type="inferred from homology"/>
<protein>
    <submittedName>
        <fullName evidence="3">DNA-processing protein DprA</fullName>
    </submittedName>
</protein>
<dbReference type="PANTHER" id="PTHR43022">
    <property type="entry name" value="PROTEIN SMF"/>
    <property type="match status" value="1"/>
</dbReference>
<evidence type="ECO:0000313" key="4">
    <source>
        <dbReference type="Proteomes" id="UP001597318"/>
    </source>
</evidence>
<dbReference type="Pfam" id="PF02481">
    <property type="entry name" value="DNA_processg_A"/>
    <property type="match status" value="1"/>
</dbReference>
<evidence type="ECO:0000256" key="1">
    <source>
        <dbReference type="ARBA" id="ARBA00006525"/>
    </source>
</evidence>
<feature type="domain" description="Smf/DprA SLOG" evidence="2">
    <location>
        <begin position="81"/>
        <end position="289"/>
    </location>
</feature>
<evidence type="ECO:0000313" key="3">
    <source>
        <dbReference type="EMBL" id="MFD2212865.1"/>
    </source>
</evidence>
<dbReference type="SUPFAM" id="SSF102405">
    <property type="entry name" value="MCP/YpsA-like"/>
    <property type="match status" value="1"/>
</dbReference>
<dbReference type="RefSeq" id="WP_247341668.1">
    <property type="nucleotide sequence ID" value="NZ_CP095550.1"/>
</dbReference>
<accession>A0ABW5BW02</accession>
<dbReference type="PANTHER" id="PTHR43022:SF1">
    <property type="entry name" value="PROTEIN SMF"/>
    <property type="match status" value="1"/>
</dbReference>
<dbReference type="InterPro" id="IPR003488">
    <property type="entry name" value="DprA"/>
</dbReference>
<comment type="similarity">
    <text evidence="1">Belongs to the DprA/Smf family.</text>
</comment>
<reference evidence="4" key="1">
    <citation type="journal article" date="2019" name="Int. J. Syst. Evol. Microbiol.">
        <title>The Global Catalogue of Microorganisms (GCM) 10K type strain sequencing project: providing services to taxonomists for standard genome sequencing and annotation.</title>
        <authorList>
            <consortium name="The Broad Institute Genomics Platform"/>
            <consortium name="The Broad Institute Genome Sequencing Center for Infectious Disease"/>
            <person name="Wu L."/>
            <person name="Ma J."/>
        </authorList>
    </citation>
    <scope>NUCLEOTIDE SEQUENCE [LARGE SCALE GENOMIC DNA]</scope>
    <source>
        <strain evidence="4">CGMCC 1.15474</strain>
    </source>
</reference>
<keyword evidence="4" id="KW-1185">Reference proteome</keyword>
<evidence type="ECO:0000259" key="2">
    <source>
        <dbReference type="Pfam" id="PF02481"/>
    </source>
</evidence>
<comment type="caution">
    <text evidence="3">The sequence shown here is derived from an EMBL/GenBank/DDBJ whole genome shotgun (WGS) entry which is preliminary data.</text>
</comment>
<organism evidence="3 4">
    <name type="scientific">Metabacillus endolithicus</name>
    <dbReference type="NCBI Taxonomy" id="1535204"/>
    <lineage>
        <taxon>Bacteria</taxon>
        <taxon>Bacillati</taxon>
        <taxon>Bacillota</taxon>
        <taxon>Bacilli</taxon>
        <taxon>Bacillales</taxon>
        <taxon>Bacillaceae</taxon>
        <taxon>Metabacillus</taxon>
    </lineage>
</organism>